<keyword evidence="2" id="KW-1185">Reference proteome</keyword>
<proteinExistence type="predicted"/>
<dbReference type="EnsemblPlants" id="Ma07_t11260.1">
    <property type="protein sequence ID" value="Ma07_p11260.1"/>
    <property type="gene ID" value="Ma07_g11260"/>
</dbReference>
<name>A0A804JUN5_MUSAM</name>
<evidence type="ECO:0000313" key="2">
    <source>
        <dbReference type="Proteomes" id="UP000012960"/>
    </source>
</evidence>
<sequence>MQWLDKENGYLFANDGSNGVERLKSNRCHHNCCGLKPKSTRCK</sequence>
<dbReference type="AlphaFoldDB" id="A0A804JUN5"/>
<evidence type="ECO:0000313" key="1">
    <source>
        <dbReference type="EnsemblPlants" id="Ma07_p11260.1"/>
    </source>
</evidence>
<accession>A0A804JUN5</accession>
<dbReference type="Proteomes" id="UP000012960">
    <property type="component" value="Unplaced"/>
</dbReference>
<dbReference type="InParanoid" id="A0A804JUN5"/>
<reference evidence="1" key="1">
    <citation type="submission" date="2021-05" db="UniProtKB">
        <authorList>
            <consortium name="EnsemblPlants"/>
        </authorList>
    </citation>
    <scope>IDENTIFICATION</scope>
    <source>
        <strain evidence="1">subsp. malaccensis</strain>
    </source>
</reference>
<dbReference type="Gramene" id="Ma07_t11260.1">
    <property type="protein sequence ID" value="Ma07_p11260.1"/>
    <property type="gene ID" value="Ma07_g11260"/>
</dbReference>
<organism evidence="1 2">
    <name type="scientific">Musa acuminata subsp. malaccensis</name>
    <name type="common">Wild banana</name>
    <name type="synonym">Musa malaccensis</name>
    <dbReference type="NCBI Taxonomy" id="214687"/>
    <lineage>
        <taxon>Eukaryota</taxon>
        <taxon>Viridiplantae</taxon>
        <taxon>Streptophyta</taxon>
        <taxon>Embryophyta</taxon>
        <taxon>Tracheophyta</taxon>
        <taxon>Spermatophyta</taxon>
        <taxon>Magnoliopsida</taxon>
        <taxon>Liliopsida</taxon>
        <taxon>Zingiberales</taxon>
        <taxon>Musaceae</taxon>
        <taxon>Musa</taxon>
    </lineage>
</organism>
<protein>
    <submittedName>
        <fullName evidence="1">Uncharacterized protein</fullName>
    </submittedName>
</protein>